<evidence type="ECO:0000256" key="2">
    <source>
        <dbReference type="ARBA" id="ARBA00023163"/>
    </source>
</evidence>
<evidence type="ECO:0000313" key="4">
    <source>
        <dbReference type="EMBL" id="AJT42047.1"/>
    </source>
</evidence>
<dbReference type="HOGENOM" id="CLU_069356_4_1_11"/>
<reference evidence="4 5" key="1">
    <citation type="journal article" date="2015" name="Genome Announc.">
        <title>Complete Genome Sequencing of Protease-Producing Novel Arthrobacter sp. Strain IHBB 11108 Using PacBio Single-Molecule Real-Time Sequencing Technology.</title>
        <authorList>
            <person name="Kiran S."/>
            <person name="Swarnkar M.K."/>
            <person name="Pal M."/>
            <person name="Thakur R."/>
            <person name="Tewari R."/>
            <person name="Singh A.K."/>
            <person name="Gulati A."/>
        </authorList>
    </citation>
    <scope>NUCLEOTIDE SEQUENCE [LARGE SCALE GENOMIC DNA]</scope>
    <source>
        <strain evidence="4 5">IHBB 11108</strain>
    </source>
</reference>
<evidence type="ECO:0000313" key="5">
    <source>
        <dbReference type="Proteomes" id="UP000061839"/>
    </source>
</evidence>
<dbReference type="SUPFAM" id="SSF48498">
    <property type="entry name" value="Tetracyclin repressor-like, C-terminal domain"/>
    <property type="match status" value="1"/>
</dbReference>
<dbReference type="KEGG" id="ari:UM93_11985"/>
<evidence type="ECO:0000256" key="1">
    <source>
        <dbReference type="ARBA" id="ARBA00023015"/>
    </source>
</evidence>
<organism evidence="4 5">
    <name type="scientific">Psychromicrobium lacuslunae</name>
    <dbReference type="NCBI Taxonomy" id="1618207"/>
    <lineage>
        <taxon>Bacteria</taxon>
        <taxon>Bacillati</taxon>
        <taxon>Actinomycetota</taxon>
        <taxon>Actinomycetes</taxon>
        <taxon>Micrococcales</taxon>
        <taxon>Micrococcaceae</taxon>
        <taxon>Psychromicrobium</taxon>
    </lineage>
</organism>
<keyword evidence="2" id="KW-0804">Transcription</keyword>
<dbReference type="RefSeq" id="WP_045075819.1">
    <property type="nucleotide sequence ID" value="NZ_CP011005.1"/>
</dbReference>
<protein>
    <submittedName>
        <fullName evidence="4">TetR family transcriptional regulator</fullName>
    </submittedName>
</protein>
<accession>A0A0D4C063</accession>
<name>A0A0D4C063_9MICC</name>
<dbReference type="PANTHER" id="PTHR47506">
    <property type="entry name" value="TRANSCRIPTIONAL REGULATORY PROTEIN"/>
    <property type="match status" value="1"/>
</dbReference>
<gene>
    <name evidence="4" type="ORF">UM93_11985</name>
</gene>
<dbReference type="EMBL" id="CP011005">
    <property type="protein sequence ID" value="AJT42047.1"/>
    <property type="molecule type" value="Genomic_DNA"/>
</dbReference>
<dbReference type="PATRIC" id="fig|1618207.4.peg.2428"/>
<dbReference type="OrthoDB" id="326421at2"/>
<keyword evidence="1" id="KW-0805">Transcription regulation</keyword>
<dbReference type="AlphaFoldDB" id="A0A0D4C063"/>
<dbReference type="SUPFAM" id="SSF46689">
    <property type="entry name" value="Homeodomain-like"/>
    <property type="match status" value="1"/>
</dbReference>
<keyword evidence="5" id="KW-1185">Reference proteome</keyword>
<dbReference type="InterPro" id="IPR009057">
    <property type="entry name" value="Homeodomain-like_sf"/>
</dbReference>
<dbReference type="Gene3D" id="1.10.357.10">
    <property type="entry name" value="Tetracycline Repressor, domain 2"/>
    <property type="match status" value="1"/>
</dbReference>
<proteinExistence type="predicted"/>
<dbReference type="STRING" id="1618207.UM93_11985"/>
<dbReference type="InterPro" id="IPR036271">
    <property type="entry name" value="Tet_transcr_reg_TetR-rel_C_sf"/>
</dbReference>
<feature type="domain" description="Tetracyclin repressor-like C-terminal" evidence="3">
    <location>
        <begin position="85"/>
        <end position="192"/>
    </location>
</feature>
<dbReference type="PANTHER" id="PTHR47506:SF6">
    <property type="entry name" value="HTH-TYPE TRANSCRIPTIONAL REPRESSOR NEMR"/>
    <property type="match status" value="1"/>
</dbReference>
<dbReference type="Pfam" id="PF16925">
    <property type="entry name" value="TetR_C_13"/>
    <property type="match status" value="1"/>
</dbReference>
<sequence length="204" mass="21806">MSPRHSAIAANDTRESIIKLSVEQASINGLEGLTIGSLANSLGMSKAGLIGPFGNRLGLQLATLQQACEQFEAAIVQPALTHPAGLPRLKATLEAWIDYLADCPFPNGCFVTAAATELDGRPGPLRDRLANELQRWLGFLRQNVQQAQQEGELALELSPDDLVQQLVGIAMATNQSIQLLADDSAAQRARRLMAITLSLSQPLG</sequence>
<dbReference type="InterPro" id="IPR011075">
    <property type="entry name" value="TetR_C"/>
</dbReference>
<dbReference type="Gene3D" id="1.10.10.60">
    <property type="entry name" value="Homeodomain-like"/>
    <property type="match status" value="1"/>
</dbReference>
<evidence type="ECO:0000259" key="3">
    <source>
        <dbReference type="Pfam" id="PF16925"/>
    </source>
</evidence>
<dbReference type="Proteomes" id="UP000061839">
    <property type="component" value="Chromosome"/>
</dbReference>